<gene>
    <name evidence="2" type="ORF">NKI36_14320</name>
</gene>
<accession>A0ABV1YZN7</accession>
<evidence type="ECO:0000313" key="2">
    <source>
        <dbReference type="EMBL" id="MER9405218.1"/>
    </source>
</evidence>
<feature type="signal peptide" evidence="1">
    <location>
        <begin position="1"/>
        <end position="22"/>
    </location>
</feature>
<feature type="chain" id="PRO_5046868507" evidence="1">
    <location>
        <begin position="23"/>
        <end position="503"/>
    </location>
</feature>
<sequence>MRKALNVFLLSALLLSSTPVWGATVDSMSLTMKGPPAADLEAKQLYAVDITCRPTQMDLAKAVKKGFLISSTQTSSHVIVVSPTQPTKTGDKTTLPTAALFSDIVFSINAADRLDQRSCNDHFFVTGGRKYYLIVANNYSKTHEPGQAISFLKNGIKIAQPLFTLFGAGQLSAAVAPLLTAVTGVEAPYRDLLVELNKGDNFTKTIQLSPGKYQISTQYSVETVVVRPISSAVSDMNTTFTALFEQQVNDAKEKMQPPGSRATCGAILGDLRALGFYSPTDQGYALVQIALRGGLTKQEVLANCLPRGPAMAVARLKDFYWKGIPDESRITVQDVENVLGPDTVPTLSPPFSSIVPAVVSLIDAGNQVLRRDDVPPAALLATNSIFTEKASLLDHTNDVLFGNLDGALPVDILRLLKSKGVTRLGCYSETSGATDAASDGAPAILLGFMIHAQAKDAGADDAITIRPLFQTGKIAALSISRNRAWIESVLANRSACNEVKIKK</sequence>
<reference evidence="2 3" key="1">
    <citation type="journal article" date="2024" name="Proc. Natl. Acad. Sci. U.S.A.">
        <title>The evolutionary genomics of adaptation to stress in wild rhizobium bacteria.</title>
        <authorList>
            <person name="Kehlet-Delgado H."/>
            <person name="Montoya A.P."/>
            <person name="Jensen K.T."/>
            <person name="Wendlandt C.E."/>
            <person name="Dexheimer C."/>
            <person name="Roberts M."/>
            <person name="Torres Martinez L."/>
            <person name="Friesen M.L."/>
            <person name="Griffitts J.S."/>
            <person name="Porter S.S."/>
        </authorList>
    </citation>
    <scope>NUCLEOTIDE SEQUENCE [LARGE SCALE GENOMIC DNA]</scope>
    <source>
        <strain evidence="2 3">M0641</strain>
    </source>
</reference>
<evidence type="ECO:0000256" key="1">
    <source>
        <dbReference type="SAM" id="SignalP"/>
    </source>
</evidence>
<keyword evidence="3" id="KW-1185">Reference proteome</keyword>
<evidence type="ECO:0000313" key="3">
    <source>
        <dbReference type="Proteomes" id="UP001433071"/>
    </source>
</evidence>
<dbReference type="EMBL" id="JAMYQB010000010">
    <property type="protein sequence ID" value="MER9405218.1"/>
    <property type="molecule type" value="Genomic_DNA"/>
</dbReference>
<protein>
    <submittedName>
        <fullName evidence="2">Uncharacterized protein</fullName>
    </submittedName>
</protein>
<keyword evidence="1" id="KW-0732">Signal</keyword>
<dbReference type="Proteomes" id="UP001433071">
    <property type="component" value="Unassembled WGS sequence"/>
</dbReference>
<name>A0ABV1YZN7_9HYPH</name>
<proteinExistence type="predicted"/>
<dbReference type="RefSeq" id="WP_352558289.1">
    <property type="nucleotide sequence ID" value="NZ_JAMYQB010000010.1"/>
</dbReference>
<organism evidence="2 3">
    <name type="scientific">Mesorhizobium caraganae</name>
    <dbReference type="NCBI Taxonomy" id="483206"/>
    <lineage>
        <taxon>Bacteria</taxon>
        <taxon>Pseudomonadati</taxon>
        <taxon>Pseudomonadota</taxon>
        <taxon>Alphaproteobacteria</taxon>
        <taxon>Hyphomicrobiales</taxon>
        <taxon>Phyllobacteriaceae</taxon>
        <taxon>Mesorhizobium</taxon>
    </lineage>
</organism>
<comment type="caution">
    <text evidence="2">The sequence shown here is derived from an EMBL/GenBank/DDBJ whole genome shotgun (WGS) entry which is preliminary data.</text>
</comment>